<dbReference type="InterPro" id="IPR005630">
    <property type="entry name" value="Terpene_synthase_metal-bd"/>
</dbReference>
<dbReference type="InterPro" id="IPR001906">
    <property type="entry name" value="Terpene_synth_N"/>
</dbReference>
<proteinExistence type="predicted"/>
<feature type="domain" description="Terpene synthase N-terminal" evidence="3">
    <location>
        <begin position="4"/>
        <end position="150"/>
    </location>
</feature>
<comment type="pathway">
    <text evidence="1">Secondary metabolite biosynthesis; terpenoid biosynthesis.</text>
</comment>
<dbReference type="InterPro" id="IPR008930">
    <property type="entry name" value="Terpenoid_cyclase/PrenylTrfase"/>
</dbReference>
<dbReference type="GO" id="GO:0016114">
    <property type="term" value="P:terpenoid biosynthetic process"/>
    <property type="evidence" value="ECO:0007669"/>
    <property type="project" value="InterPro"/>
</dbReference>
<feature type="domain" description="Terpene synthase metal-binding" evidence="4">
    <location>
        <begin position="798"/>
        <end position="896"/>
    </location>
</feature>
<dbReference type="SFLD" id="SFLDG01019">
    <property type="entry name" value="Terpene_Cyclase_Like_1_C_Termi"/>
    <property type="match status" value="1"/>
</dbReference>
<dbReference type="InterPro" id="IPR034741">
    <property type="entry name" value="Terpene_cyclase-like_1_C"/>
</dbReference>
<evidence type="ECO:0000313" key="5">
    <source>
        <dbReference type="EMBL" id="WMV16203.1"/>
    </source>
</evidence>
<dbReference type="Pfam" id="PF03936">
    <property type="entry name" value="Terpene_synth_C"/>
    <property type="match status" value="4"/>
</dbReference>
<dbReference type="EMBL" id="CP133613">
    <property type="protein sequence ID" value="WMV16203.1"/>
    <property type="molecule type" value="Genomic_DNA"/>
</dbReference>
<dbReference type="GO" id="GO:0010333">
    <property type="term" value="F:terpene synthase activity"/>
    <property type="evidence" value="ECO:0007669"/>
    <property type="project" value="InterPro"/>
</dbReference>
<dbReference type="GO" id="GO:0000287">
    <property type="term" value="F:magnesium ion binding"/>
    <property type="evidence" value="ECO:0007669"/>
    <property type="project" value="InterPro"/>
</dbReference>
<dbReference type="Proteomes" id="UP001234989">
    <property type="component" value="Chromosome 2"/>
</dbReference>
<dbReference type="InterPro" id="IPR050148">
    <property type="entry name" value="Terpene_synthase-like"/>
</dbReference>
<dbReference type="SUPFAM" id="SSF48239">
    <property type="entry name" value="Terpenoid cyclases/Protein prenyltransferases"/>
    <property type="match status" value="3"/>
</dbReference>
<gene>
    <name evidence="5" type="ORF">MTR67_009588</name>
</gene>
<evidence type="ECO:0000259" key="3">
    <source>
        <dbReference type="Pfam" id="PF01397"/>
    </source>
</evidence>
<dbReference type="Gene3D" id="1.50.10.130">
    <property type="entry name" value="Terpene synthase, N-terminal domain"/>
    <property type="match status" value="2"/>
</dbReference>
<dbReference type="InterPro" id="IPR036965">
    <property type="entry name" value="Terpene_synth_N_sf"/>
</dbReference>
<feature type="domain" description="Terpene synthase metal-binding" evidence="4">
    <location>
        <begin position="898"/>
        <end position="937"/>
    </location>
</feature>
<keyword evidence="6" id="KW-1185">Reference proteome</keyword>
<feature type="domain" description="Terpene synthase metal-binding" evidence="4">
    <location>
        <begin position="569"/>
        <end position="683"/>
    </location>
</feature>
<accession>A0AAF0Q4F5</accession>
<name>A0AAF0Q4F5_SOLVR</name>
<dbReference type="Gene3D" id="1.10.600.10">
    <property type="entry name" value="Farnesyl Diphosphate Synthase"/>
    <property type="match status" value="4"/>
</dbReference>
<evidence type="ECO:0008006" key="7">
    <source>
        <dbReference type="Google" id="ProtNLM"/>
    </source>
</evidence>
<feature type="domain" description="Terpene synthase metal-binding" evidence="4">
    <location>
        <begin position="215"/>
        <end position="419"/>
    </location>
</feature>
<protein>
    <recommendedName>
        <fullName evidence="7">Alpha-farnesene synthase</fullName>
    </recommendedName>
</protein>
<keyword evidence="2" id="KW-0479">Metal-binding</keyword>
<reference evidence="5" key="1">
    <citation type="submission" date="2023-08" db="EMBL/GenBank/DDBJ databases">
        <title>A de novo genome assembly of Solanum verrucosum Schlechtendal, a Mexican diploid species geographically isolated from the other diploid A-genome species in potato relatives.</title>
        <authorList>
            <person name="Hosaka K."/>
        </authorList>
    </citation>
    <scope>NUCLEOTIDE SEQUENCE</scope>
    <source>
        <tissue evidence="5">Young leaves</tissue>
    </source>
</reference>
<evidence type="ECO:0000259" key="4">
    <source>
        <dbReference type="Pfam" id="PF03936"/>
    </source>
</evidence>
<organism evidence="5 6">
    <name type="scientific">Solanum verrucosum</name>
    <dbReference type="NCBI Taxonomy" id="315347"/>
    <lineage>
        <taxon>Eukaryota</taxon>
        <taxon>Viridiplantae</taxon>
        <taxon>Streptophyta</taxon>
        <taxon>Embryophyta</taxon>
        <taxon>Tracheophyta</taxon>
        <taxon>Spermatophyta</taxon>
        <taxon>Magnoliopsida</taxon>
        <taxon>eudicotyledons</taxon>
        <taxon>Gunneridae</taxon>
        <taxon>Pentapetalae</taxon>
        <taxon>asterids</taxon>
        <taxon>lamiids</taxon>
        <taxon>Solanales</taxon>
        <taxon>Solanaceae</taxon>
        <taxon>Solanoideae</taxon>
        <taxon>Solaneae</taxon>
        <taxon>Solanum</taxon>
    </lineage>
</organism>
<dbReference type="SUPFAM" id="SSF48576">
    <property type="entry name" value="Terpenoid synthases"/>
    <property type="match status" value="3"/>
</dbReference>
<dbReference type="InterPro" id="IPR008949">
    <property type="entry name" value="Isoprenoid_synthase_dom_sf"/>
</dbReference>
<evidence type="ECO:0000256" key="1">
    <source>
        <dbReference type="ARBA" id="ARBA00004721"/>
    </source>
</evidence>
<dbReference type="Pfam" id="PF01397">
    <property type="entry name" value="Terpene_synth"/>
    <property type="match status" value="1"/>
</dbReference>
<dbReference type="PANTHER" id="PTHR31225:SF94">
    <property type="entry name" value="ALPHA-FARNESENE SYNTHASE"/>
    <property type="match status" value="1"/>
</dbReference>
<evidence type="ECO:0000256" key="2">
    <source>
        <dbReference type="ARBA" id="ARBA00022723"/>
    </source>
</evidence>
<evidence type="ECO:0000313" key="6">
    <source>
        <dbReference type="Proteomes" id="UP001234989"/>
    </source>
</evidence>
<dbReference type="PANTHER" id="PTHR31225">
    <property type="entry name" value="OS04G0344100 PROTEIN-RELATED"/>
    <property type="match status" value="1"/>
</dbReference>
<sequence length="993" mass="114916">MQEGKYKREAQKLKEEVLWLVEEIENPLAKLELIDSINKMSLSHLFDKEIMVFLQNMEFAKKLKDSGVEMDLYSTALYFRIFRQYGYNVTQDVFLSYMDEMGEQIEVDANMDPKTMMQLFEASHLGLRDENMLDEARIFCTKNLKISCNNIIPMEMPLHWKVEWYNSRKQISKQENEKEERVSNLKLLQLAKLNFNMVQAEHQKDLVDILRWWTNLGLIENVSFSRDRIVESFLWSVGVAFEPQHSNFRNWLTKAITFIIVIDDVYDIYGTLQDLQLFTDAVVRWDPKEVEELPSCMQICFRKLYDTTNDVALEIEQQKGWNFPVSTYLQKVWAEFCKALLVEAKWDSTGYTPTLSEYLDNGWKSSGGTVLSLHVLLGLAQDFSQVDDFLENEQDLIYYSSLIIRLGNDLGTSTEEKYKVKAEKLKEEVCCTFSDTHASPVAQLELIDTIDKLGLTSYFEVEIQKTLENTIIYSMKNCSNHYATPLCFRQLLTELGYNVSQDIVDRFTSNPLAWRVRWYDVRTHIINTAQNCNNTNIPMLLKLAKLNFNIIQATHQNDLKDVIRWWRNLCIVEDLEFTRDRIVESFFYAVGIASEAQHGSIRKWITKVIQLVLIIDDVYDIYASFADVQQFTRAIEKWDPNEVERLPECMQICFKALHATMEEICVEIQEQKGGPSTLPYLKQGEGKYKIEAEKLKEEVGCMFSNTTSPVAQLELIDGIDKLGLSAYFEVDTNEALENTILYMKTSSNSKDLYATALCFRLLRERGYHASQDMLKDLFDGKGKLPPDVKTLLELLEGSHLSIDGIASEAEHGSMRKWLTKVIQLILIIDDVYDIYASLPDVQQFTRAIEKWDPKEVQRLPECIQICFKALHDTMEDISVEIQRQKGGPSPLPHLKQVAELERGDVASSIICYMQEENVSEDVAREHIQSIILNSWKKINYHFNSLSTSHRKIIKHVINEARMAHVMYHSGDGFGVQDGETQDQVLINLVQPII</sequence>
<dbReference type="AlphaFoldDB" id="A0AAF0Q4F5"/>
<dbReference type="SFLD" id="SFLDS00005">
    <property type="entry name" value="Isoprenoid_Synthase_Type_I"/>
    <property type="match status" value="1"/>
</dbReference>